<evidence type="ECO:0000313" key="3">
    <source>
        <dbReference type="EMBL" id="KAH9382586.1"/>
    </source>
</evidence>
<sequence length="503" mass="56720">MFRLRRTFPRYNDVARSRMSNQKFNVLFRPLNNVRAGDIPRRALSRLLPTIASEDTTNELTSTALNHRANFITITFYSAAEPAELCKQSQIIIGERNIVFEAQVLRPKGTSRGVIRIDPGDSNAHLHNHTTCEPANILGIRRLGKTNWALVTIDTVIPPKTVRNFTELCPVNPYVPRTLVCYRCRRDGHLHKHSPNATVSSSCGKIHGGDTCPQEVPYCNICKANGHTAVARESGTKVARIQRWQENRNVRATKERVVNLKARVFQRSRLPPSSNMAIFQLHRPDDKTMKDSWMAQLLQQLPSDSFSRCDKPTNSAVLQDSSTDKSQTIEGKVTTPGGNEPLPPVLPDHIRALHDQLVVLQRQYKEALAEYQNKEDERLDMIEERRRKIPAHLKSRHSISRPGTTALTKQDVENVVTKVIQKFLPYPPGVLDMRSSSLEKAAEDGDLGHPSRLRTTSSTIPDLTWATTNAVVNWWSETSPWGTDHCLLWIQLSSCTRATLGTK</sequence>
<keyword evidence="1" id="KW-0175">Coiled coil</keyword>
<dbReference type="AlphaFoldDB" id="A0A9J6H474"/>
<evidence type="ECO:0000313" key="4">
    <source>
        <dbReference type="Proteomes" id="UP000821853"/>
    </source>
</evidence>
<comment type="caution">
    <text evidence="3">The sequence shown here is derived from an EMBL/GenBank/DDBJ whole genome shotgun (WGS) entry which is preliminary data.</text>
</comment>
<keyword evidence="4" id="KW-1185">Reference proteome</keyword>
<organism evidence="3 4">
    <name type="scientific">Haemaphysalis longicornis</name>
    <name type="common">Bush tick</name>
    <dbReference type="NCBI Taxonomy" id="44386"/>
    <lineage>
        <taxon>Eukaryota</taxon>
        <taxon>Metazoa</taxon>
        <taxon>Ecdysozoa</taxon>
        <taxon>Arthropoda</taxon>
        <taxon>Chelicerata</taxon>
        <taxon>Arachnida</taxon>
        <taxon>Acari</taxon>
        <taxon>Parasitiformes</taxon>
        <taxon>Ixodida</taxon>
        <taxon>Ixodoidea</taxon>
        <taxon>Ixodidae</taxon>
        <taxon>Haemaphysalinae</taxon>
        <taxon>Haemaphysalis</taxon>
    </lineage>
</organism>
<dbReference type="VEuPathDB" id="VectorBase:HLOH_042910"/>
<feature type="compositionally biased region" description="Polar residues" evidence="2">
    <location>
        <begin position="304"/>
        <end position="329"/>
    </location>
</feature>
<feature type="region of interest" description="Disordered" evidence="2">
    <location>
        <begin position="304"/>
        <end position="341"/>
    </location>
</feature>
<reference evidence="3 4" key="1">
    <citation type="journal article" date="2020" name="Cell">
        <title>Large-Scale Comparative Analyses of Tick Genomes Elucidate Their Genetic Diversity and Vector Capacities.</title>
        <authorList>
            <consortium name="Tick Genome and Microbiome Consortium (TIGMIC)"/>
            <person name="Jia N."/>
            <person name="Wang J."/>
            <person name="Shi W."/>
            <person name="Du L."/>
            <person name="Sun Y."/>
            <person name="Zhan W."/>
            <person name="Jiang J.F."/>
            <person name="Wang Q."/>
            <person name="Zhang B."/>
            <person name="Ji P."/>
            <person name="Bell-Sakyi L."/>
            <person name="Cui X.M."/>
            <person name="Yuan T.T."/>
            <person name="Jiang B.G."/>
            <person name="Yang W.F."/>
            <person name="Lam T.T."/>
            <person name="Chang Q.C."/>
            <person name="Ding S.J."/>
            <person name="Wang X.J."/>
            <person name="Zhu J.G."/>
            <person name="Ruan X.D."/>
            <person name="Zhao L."/>
            <person name="Wei J.T."/>
            <person name="Ye R.Z."/>
            <person name="Que T.C."/>
            <person name="Du C.H."/>
            <person name="Zhou Y.H."/>
            <person name="Cheng J.X."/>
            <person name="Dai P.F."/>
            <person name="Guo W.B."/>
            <person name="Han X.H."/>
            <person name="Huang E.J."/>
            <person name="Li L.F."/>
            <person name="Wei W."/>
            <person name="Gao Y.C."/>
            <person name="Liu J.Z."/>
            <person name="Shao H.Z."/>
            <person name="Wang X."/>
            <person name="Wang C.C."/>
            <person name="Yang T.C."/>
            <person name="Huo Q.B."/>
            <person name="Li W."/>
            <person name="Chen H.Y."/>
            <person name="Chen S.E."/>
            <person name="Zhou L.G."/>
            <person name="Ni X.B."/>
            <person name="Tian J.H."/>
            <person name="Sheng Y."/>
            <person name="Liu T."/>
            <person name="Pan Y.S."/>
            <person name="Xia L.Y."/>
            <person name="Li J."/>
            <person name="Zhao F."/>
            <person name="Cao W.C."/>
        </authorList>
    </citation>
    <scope>NUCLEOTIDE SEQUENCE [LARGE SCALE GENOMIC DNA]</scope>
    <source>
        <strain evidence="3">HaeL-2018</strain>
    </source>
</reference>
<proteinExistence type="predicted"/>
<protein>
    <submittedName>
        <fullName evidence="3">Uncharacterized protein</fullName>
    </submittedName>
</protein>
<evidence type="ECO:0000256" key="1">
    <source>
        <dbReference type="SAM" id="Coils"/>
    </source>
</evidence>
<gene>
    <name evidence="3" type="ORF">HPB48_010340</name>
</gene>
<evidence type="ECO:0000256" key="2">
    <source>
        <dbReference type="SAM" id="MobiDB-lite"/>
    </source>
</evidence>
<dbReference type="EMBL" id="JABSTR010000011">
    <property type="protein sequence ID" value="KAH9382586.1"/>
    <property type="molecule type" value="Genomic_DNA"/>
</dbReference>
<name>A0A9J6H474_HAELO</name>
<accession>A0A9J6H474</accession>
<feature type="coiled-coil region" evidence="1">
    <location>
        <begin position="350"/>
        <end position="384"/>
    </location>
</feature>
<dbReference type="OrthoDB" id="6513510at2759"/>
<dbReference type="Proteomes" id="UP000821853">
    <property type="component" value="Chromosome 9"/>
</dbReference>